<reference evidence="3" key="1">
    <citation type="submission" date="2023-12" db="EMBL/GenBank/DDBJ databases">
        <authorList>
            <person name="Brown T."/>
        </authorList>
    </citation>
    <scope>NUCLEOTIDE SEQUENCE</scope>
</reference>
<keyword evidence="2" id="KW-0732">Signal</keyword>
<evidence type="ECO:0008006" key="5">
    <source>
        <dbReference type="Google" id="ProtNLM"/>
    </source>
</evidence>
<gene>
    <name evidence="3" type="ORF">MPIPNATIZW_LOCUS4370</name>
</gene>
<evidence type="ECO:0000313" key="3">
    <source>
        <dbReference type="EMBL" id="CAK6436064.1"/>
    </source>
</evidence>
<feature type="chain" id="PRO_5045787469" description="Secreted protein" evidence="2">
    <location>
        <begin position="25"/>
        <end position="99"/>
    </location>
</feature>
<accession>A0ABN9ZD51</accession>
<feature type="compositionally biased region" description="Pro residues" evidence="1">
    <location>
        <begin position="82"/>
        <end position="99"/>
    </location>
</feature>
<feature type="region of interest" description="Disordered" evidence="1">
    <location>
        <begin position="78"/>
        <end position="99"/>
    </location>
</feature>
<sequence>MREAQYCFWLLCSALSLVLPFSRACSAAHRLHITTSIAFGRKRSFSCNFPAVKMLPCIEKGFRTGNLSKTQLISDSSAFLPSPAPLPSSHPPHSPAPPP</sequence>
<dbReference type="Proteomes" id="UP001314169">
    <property type="component" value="Chromosome 14"/>
</dbReference>
<dbReference type="EMBL" id="OY882871">
    <property type="protein sequence ID" value="CAK6436064.1"/>
    <property type="molecule type" value="Genomic_DNA"/>
</dbReference>
<feature type="signal peptide" evidence="2">
    <location>
        <begin position="1"/>
        <end position="24"/>
    </location>
</feature>
<keyword evidence="4" id="KW-1185">Reference proteome</keyword>
<proteinExistence type="predicted"/>
<protein>
    <recommendedName>
        <fullName evidence="5">Secreted protein</fullName>
    </recommendedName>
</protein>
<name>A0ABN9ZD51_PIPNA</name>
<evidence type="ECO:0000256" key="1">
    <source>
        <dbReference type="SAM" id="MobiDB-lite"/>
    </source>
</evidence>
<evidence type="ECO:0000313" key="4">
    <source>
        <dbReference type="Proteomes" id="UP001314169"/>
    </source>
</evidence>
<evidence type="ECO:0000256" key="2">
    <source>
        <dbReference type="SAM" id="SignalP"/>
    </source>
</evidence>
<organism evidence="3 4">
    <name type="scientific">Pipistrellus nathusii</name>
    <name type="common">Nathusius' pipistrelle</name>
    <dbReference type="NCBI Taxonomy" id="59473"/>
    <lineage>
        <taxon>Eukaryota</taxon>
        <taxon>Metazoa</taxon>
        <taxon>Chordata</taxon>
        <taxon>Craniata</taxon>
        <taxon>Vertebrata</taxon>
        <taxon>Euteleostomi</taxon>
        <taxon>Mammalia</taxon>
        <taxon>Eutheria</taxon>
        <taxon>Laurasiatheria</taxon>
        <taxon>Chiroptera</taxon>
        <taxon>Yangochiroptera</taxon>
        <taxon>Vespertilionidae</taxon>
        <taxon>Pipistrellus</taxon>
    </lineage>
</organism>